<evidence type="ECO:0000256" key="1">
    <source>
        <dbReference type="SAM" id="Coils"/>
    </source>
</evidence>
<proteinExistence type="predicted"/>
<name>A0AAV1PCI8_SCOSC</name>
<keyword evidence="3" id="KW-1185">Reference proteome</keyword>
<gene>
    <name evidence="2" type="ORF">FSCOSCO3_A009937</name>
</gene>
<comment type="caution">
    <text evidence="2">The sequence shown here is derived from an EMBL/GenBank/DDBJ whole genome shotgun (WGS) entry which is preliminary data.</text>
</comment>
<reference evidence="2 3" key="1">
    <citation type="submission" date="2024-01" db="EMBL/GenBank/DDBJ databases">
        <authorList>
            <person name="Alioto T."/>
            <person name="Alioto T."/>
            <person name="Gomez Garrido J."/>
        </authorList>
    </citation>
    <scope>NUCLEOTIDE SEQUENCE [LARGE SCALE GENOMIC DNA]</scope>
</reference>
<feature type="coiled-coil region" evidence="1">
    <location>
        <begin position="9"/>
        <end position="36"/>
    </location>
</feature>
<sequence length="136" mass="15225">MPSEEFILLRKANKKIAELKEDIHRLSNELKKKDSLLSSFMEVASGQSKQLASFNVPLQDTAVWDPSACPRLSCSTRLLTMRLHLPRTWTRKLHLPTPQLSLHWSLAALQSSAVLRGRQLYGLHPGPRPHLPGGGS</sequence>
<accession>A0AAV1PCI8</accession>
<evidence type="ECO:0000313" key="2">
    <source>
        <dbReference type="EMBL" id="CAK6968209.1"/>
    </source>
</evidence>
<evidence type="ECO:0000313" key="3">
    <source>
        <dbReference type="Proteomes" id="UP001314229"/>
    </source>
</evidence>
<dbReference type="EMBL" id="CAWUFR010000115">
    <property type="protein sequence ID" value="CAK6968209.1"/>
    <property type="molecule type" value="Genomic_DNA"/>
</dbReference>
<dbReference type="Proteomes" id="UP001314229">
    <property type="component" value="Unassembled WGS sequence"/>
</dbReference>
<organism evidence="2 3">
    <name type="scientific">Scomber scombrus</name>
    <name type="common">Atlantic mackerel</name>
    <name type="synonym">Scomber vernalis</name>
    <dbReference type="NCBI Taxonomy" id="13677"/>
    <lineage>
        <taxon>Eukaryota</taxon>
        <taxon>Metazoa</taxon>
        <taxon>Chordata</taxon>
        <taxon>Craniata</taxon>
        <taxon>Vertebrata</taxon>
        <taxon>Euteleostomi</taxon>
        <taxon>Actinopterygii</taxon>
        <taxon>Neopterygii</taxon>
        <taxon>Teleostei</taxon>
        <taxon>Neoteleostei</taxon>
        <taxon>Acanthomorphata</taxon>
        <taxon>Pelagiaria</taxon>
        <taxon>Scombriformes</taxon>
        <taxon>Scombridae</taxon>
        <taxon>Scomber</taxon>
    </lineage>
</organism>
<dbReference type="AlphaFoldDB" id="A0AAV1PCI8"/>
<protein>
    <submittedName>
        <fullName evidence="2">PREDICTED: allantoinase-like</fullName>
    </submittedName>
</protein>
<keyword evidence="1" id="KW-0175">Coiled coil</keyword>